<accession>A0A7H8N8V4</accession>
<feature type="compositionally biased region" description="Basic and acidic residues" evidence="1">
    <location>
        <begin position="390"/>
        <end position="410"/>
    </location>
</feature>
<protein>
    <submittedName>
        <fullName evidence="3">AAA family ATPase</fullName>
    </submittedName>
</protein>
<dbReference type="RefSeq" id="WP_176162620.1">
    <property type="nucleotide sequence ID" value="NZ_CP054929.1"/>
</dbReference>
<dbReference type="InterPro" id="IPR016300">
    <property type="entry name" value="ATPase_ArsA/GET3"/>
</dbReference>
<evidence type="ECO:0000313" key="4">
    <source>
        <dbReference type="Proteomes" id="UP000509303"/>
    </source>
</evidence>
<feature type="region of interest" description="Disordered" evidence="1">
    <location>
        <begin position="344"/>
        <end position="470"/>
    </location>
</feature>
<dbReference type="CDD" id="cd02035">
    <property type="entry name" value="ArsA"/>
    <property type="match status" value="1"/>
</dbReference>
<dbReference type="PANTHER" id="PTHR10803">
    <property type="entry name" value="ARSENICAL PUMP-DRIVING ATPASE ARSENITE-TRANSLOCATING ATPASE"/>
    <property type="match status" value="1"/>
</dbReference>
<keyword evidence="4" id="KW-1185">Reference proteome</keyword>
<sequence>MTMDTAPRLDADAVLDDPRTRIVVCCGSGGVGKTTTAAALGVRAAERGRKVVVLTIDPARRLAQSMGIDSLDNVPRQVKGIDDTAGGELHAMMLDMKRTFDEFVEAHADAERAAAILRNPFYQSLSAGFAGTQEYMAMEKLGQLRARDEWDLIIVDTPPSRSALDFLDAPKRLGSFLDGKFIKVLMAPAKVGGRAGMKFLNVGMSMMTGTVSKLLGGQLLRDVQTFAAAMDTMFGGFRTRADATYQLLQAPGTAFLVVAAPERDALREAAYFVERLAAERMPLAGLVLNRVHGSGAAQLSAERALAVAESLQPVGAAGAGAPDDTATEGDCRAAVGTIGTDEIDGAYGAGGEPVDESAPVNSTENLPVGGIVDRPTGQGEGSSSSPTIRTPHDTAERADPTGAPAHDEGPHATTTPQTPTSAPAAGSDDPAAATDIEATTPPETSPEATAAVTEPAAATPATDGGPDRASAEQLAAGLLLLHAERMSLLAREQRTRDRFTALHPEVPVAEVAALPGDVHDLVGLRAVGDRLAAQRS</sequence>
<evidence type="ECO:0000259" key="2">
    <source>
        <dbReference type="Pfam" id="PF02374"/>
    </source>
</evidence>
<reference evidence="3 4" key="1">
    <citation type="submission" date="2020-06" db="EMBL/GenBank/DDBJ databases">
        <title>Genome mining for natural products.</title>
        <authorList>
            <person name="Zhang B."/>
            <person name="Shi J."/>
            <person name="Ge H."/>
        </authorList>
    </citation>
    <scope>NUCLEOTIDE SEQUENCE [LARGE SCALE GENOMIC DNA]</scope>
    <source>
        <strain evidence="3 4">NA00687</strain>
    </source>
</reference>
<gene>
    <name evidence="3" type="ORF">HUT08_16650</name>
</gene>
<feature type="domain" description="ArsA/GET3 Anion-transporting ATPase-like" evidence="2">
    <location>
        <begin position="20"/>
        <end position="291"/>
    </location>
</feature>
<dbReference type="AlphaFoldDB" id="A0A7H8N8V4"/>
<dbReference type="GO" id="GO:0005524">
    <property type="term" value="F:ATP binding"/>
    <property type="evidence" value="ECO:0007669"/>
    <property type="project" value="InterPro"/>
</dbReference>
<dbReference type="InterPro" id="IPR025723">
    <property type="entry name" value="ArsA/GET3_ATPase-like"/>
</dbReference>
<dbReference type="EMBL" id="CP054929">
    <property type="protein sequence ID" value="QKW50889.1"/>
    <property type="molecule type" value="Genomic_DNA"/>
</dbReference>
<dbReference type="InterPro" id="IPR027417">
    <property type="entry name" value="P-loop_NTPase"/>
</dbReference>
<proteinExistence type="predicted"/>
<dbReference type="Proteomes" id="UP000509303">
    <property type="component" value="Chromosome"/>
</dbReference>
<organism evidence="3 4">
    <name type="scientific">Streptomyces buecherae</name>
    <dbReference type="NCBI Taxonomy" id="2763006"/>
    <lineage>
        <taxon>Bacteria</taxon>
        <taxon>Bacillati</taxon>
        <taxon>Actinomycetota</taxon>
        <taxon>Actinomycetes</taxon>
        <taxon>Kitasatosporales</taxon>
        <taxon>Streptomycetaceae</taxon>
        <taxon>Streptomyces</taxon>
    </lineage>
</organism>
<dbReference type="PANTHER" id="PTHR10803:SF26">
    <property type="entry name" value="ANION TRANSPORTER ATPASE-RELATED"/>
    <property type="match status" value="1"/>
</dbReference>
<dbReference type="SUPFAM" id="SSF52540">
    <property type="entry name" value="P-loop containing nucleoside triphosphate hydrolases"/>
    <property type="match status" value="1"/>
</dbReference>
<name>A0A7H8N8V4_9ACTN</name>
<evidence type="ECO:0000313" key="3">
    <source>
        <dbReference type="EMBL" id="QKW50889.1"/>
    </source>
</evidence>
<dbReference type="GO" id="GO:0016887">
    <property type="term" value="F:ATP hydrolysis activity"/>
    <property type="evidence" value="ECO:0007669"/>
    <property type="project" value="InterPro"/>
</dbReference>
<feature type="compositionally biased region" description="Low complexity" evidence="1">
    <location>
        <begin position="411"/>
        <end position="462"/>
    </location>
</feature>
<dbReference type="Pfam" id="PF02374">
    <property type="entry name" value="ArsA_ATPase"/>
    <property type="match status" value="1"/>
</dbReference>
<evidence type="ECO:0000256" key="1">
    <source>
        <dbReference type="SAM" id="MobiDB-lite"/>
    </source>
</evidence>
<dbReference type="Gene3D" id="3.40.50.300">
    <property type="entry name" value="P-loop containing nucleotide triphosphate hydrolases"/>
    <property type="match status" value="1"/>
</dbReference>